<evidence type="ECO:0000313" key="2">
    <source>
        <dbReference type="EMBL" id="GIX89932.1"/>
    </source>
</evidence>
<dbReference type="PANTHER" id="PTHR33064">
    <property type="entry name" value="POL PROTEIN"/>
    <property type="match status" value="1"/>
</dbReference>
<proteinExistence type="predicted"/>
<feature type="domain" description="Reverse transcriptase/retrotransposon-derived protein RNase H-like" evidence="1">
    <location>
        <begin position="54"/>
        <end position="127"/>
    </location>
</feature>
<keyword evidence="2" id="KW-0548">Nucleotidyltransferase</keyword>
<dbReference type="PANTHER" id="PTHR33064:SF37">
    <property type="entry name" value="RIBONUCLEASE H"/>
    <property type="match status" value="1"/>
</dbReference>
<dbReference type="InterPro" id="IPR051320">
    <property type="entry name" value="Viral_Replic_Matur_Polypro"/>
</dbReference>
<gene>
    <name evidence="2" type="primary">Tf2-9_211</name>
    <name evidence="2" type="ORF">CEXT_200211</name>
</gene>
<sequence>MFWGKGIETLRYRVESIQTFPRPETITQLHTFLDMYNLYRRFIPKTFRIETPLWNDEAKAAFTVAKQTLANVPLLKFSVPGVRFRTFGLMHSAIGSFLMQLQHDLWEPIAFFSLKLNKRKTKWFTYDPKTFSYL</sequence>
<dbReference type="Gene3D" id="3.30.70.270">
    <property type="match status" value="1"/>
</dbReference>
<dbReference type="InterPro" id="IPR041577">
    <property type="entry name" value="RT_RNaseH_2"/>
</dbReference>
<keyword evidence="2" id="KW-0695">RNA-directed DNA polymerase</keyword>
<keyword evidence="3" id="KW-1185">Reference proteome</keyword>
<accession>A0AAV4NYA5</accession>
<dbReference type="InterPro" id="IPR043502">
    <property type="entry name" value="DNA/RNA_pol_sf"/>
</dbReference>
<name>A0AAV4NYA5_CAEEX</name>
<dbReference type="AlphaFoldDB" id="A0AAV4NYA5"/>
<comment type="caution">
    <text evidence="2">The sequence shown here is derived from an EMBL/GenBank/DDBJ whole genome shotgun (WGS) entry which is preliminary data.</text>
</comment>
<evidence type="ECO:0000259" key="1">
    <source>
        <dbReference type="Pfam" id="PF17919"/>
    </source>
</evidence>
<dbReference type="InterPro" id="IPR043128">
    <property type="entry name" value="Rev_trsase/Diguanyl_cyclase"/>
</dbReference>
<organism evidence="2 3">
    <name type="scientific">Caerostris extrusa</name>
    <name type="common">Bark spider</name>
    <name type="synonym">Caerostris bankana</name>
    <dbReference type="NCBI Taxonomy" id="172846"/>
    <lineage>
        <taxon>Eukaryota</taxon>
        <taxon>Metazoa</taxon>
        <taxon>Ecdysozoa</taxon>
        <taxon>Arthropoda</taxon>
        <taxon>Chelicerata</taxon>
        <taxon>Arachnida</taxon>
        <taxon>Araneae</taxon>
        <taxon>Araneomorphae</taxon>
        <taxon>Entelegynae</taxon>
        <taxon>Araneoidea</taxon>
        <taxon>Araneidae</taxon>
        <taxon>Caerostris</taxon>
    </lineage>
</organism>
<protein>
    <submittedName>
        <fullName evidence="2">Reverse transcriptase</fullName>
    </submittedName>
</protein>
<dbReference type="EMBL" id="BPLR01003899">
    <property type="protein sequence ID" value="GIX89932.1"/>
    <property type="molecule type" value="Genomic_DNA"/>
</dbReference>
<dbReference type="Pfam" id="PF17919">
    <property type="entry name" value="RT_RNaseH_2"/>
    <property type="match status" value="1"/>
</dbReference>
<dbReference type="GO" id="GO:0003964">
    <property type="term" value="F:RNA-directed DNA polymerase activity"/>
    <property type="evidence" value="ECO:0007669"/>
    <property type="project" value="UniProtKB-KW"/>
</dbReference>
<evidence type="ECO:0000313" key="3">
    <source>
        <dbReference type="Proteomes" id="UP001054945"/>
    </source>
</evidence>
<dbReference type="Proteomes" id="UP001054945">
    <property type="component" value="Unassembled WGS sequence"/>
</dbReference>
<dbReference type="SUPFAM" id="SSF56672">
    <property type="entry name" value="DNA/RNA polymerases"/>
    <property type="match status" value="1"/>
</dbReference>
<keyword evidence="2" id="KW-0808">Transferase</keyword>
<reference evidence="2 3" key="1">
    <citation type="submission" date="2021-06" db="EMBL/GenBank/DDBJ databases">
        <title>Caerostris extrusa draft genome.</title>
        <authorList>
            <person name="Kono N."/>
            <person name="Arakawa K."/>
        </authorList>
    </citation>
    <scope>NUCLEOTIDE SEQUENCE [LARGE SCALE GENOMIC DNA]</scope>
</reference>